<name>A0ABQ3DAQ0_9ACTN</name>
<organism evidence="2 3">
    <name type="scientific">Streptomyces canarius</name>
    <dbReference type="NCBI Taxonomy" id="285453"/>
    <lineage>
        <taxon>Bacteria</taxon>
        <taxon>Bacillati</taxon>
        <taxon>Actinomycetota</taxon>
        <taxon>Actinomycetes</taxon>
        <taxon>Kitasatosporales</taxon>
        <taxon>Streptomycetaceae</taxon>
        <taxon>Streptomyces</taxon>
    </lineage>
</organism>
<dbReference type="EMBL" id="BMVN01000040">
    <property type="protein sequence ID" value="GHA58454.1"/>
    <property type="molecule type" value="Genomic_DNA"/>
</dbReference>
<dbReference type="Proteomes" id="UP000653644">
    <property type="component" value="Unassembled WGS sequence"/>
</dbReference>
<evidence type="ECO:0000313" key="3">
    <source>
        <dbReference type="Proteomes" id="UP000653644"/>
    </source>
</evidence>
<accession>A0ABQ3DAQ0</accession>
<gene>
    <name evidence="2" type="ORF">GCM10010345_73480</name>
</gene>
<reference evidence="3" key="1">
    <citation type="journal article" date="2019" name="Int. J. Syst. Evol. Microbiol.">
        <title>The Global Catalogue of Microorganisms (GCM) 10K type strain sequencing project: providing services to taxonomists for standard genome sequencing and annotation.</title>
        <authorList>
            <consortium name="The Broad Institute Genomics Platform"/>
            <consortium name="The Broad Institute Genome Sequencing Center for Infectious Disease"/>
            <person name="Wu L."/>
            <person name="Ma J."/>
        </authorList>
    </citation>
    <scope>NUCLEOTIDE SEQUENCE [LARGE SCALE GENOMIC DNA]</scope>
    <source>
        <strain evidence="3">JCM 4733</strain>
    </source>
</reference>
<keyword evidence="3" id="KW-1185">Reference proteome</keyword>
<evidence type="ECO:0000313" key="2">
    <source>
        <dbReference type="EMBL" id="GHA58454.1"/>
    </source>
</evidence>
<sequence length="231" mass="24255">MVRVERLPADCLEGARAESPGTVPLAAHDAGCADARRTFLTAGLPALRAHAPEAGRVQLDVCVRFRAAEPSGAEDLRAALLRRPDPGRQGHSWARPVPGVYEPESCLFGGPRSTPWAHALCTAGSRPGRTCTPPRPVSRHRPADGCPWRCRTSSSTVWASSAGSTVGSGRSYRRRPGAGCRAGSARRTGAGPPPVSAPTGTQGPGARLGMLPKPWRDVLGEHPEATCLGLR</sequence>
<comment type="caution">
    <text evidence="2">The sequence shown here is derived from an EMBL/GenBank/DDBJ whole genome shotgun (WGS) entry which is preliminary data.</text>
</comment>
<dbReference type="RefSeq" id="WP_229917656.1">
    <property type="nucleotide sequence ID" value="NZ_BMVN01000040.1"/>
</dbReference>
<feature type="region of interest" description="Disordered" evidence="1">
    <location>
        <begin position="159"/>
        <end position="209"/>
    </location>
</feature>
<proteinExistence type="predicted"/>
<evidence type="ECO:0000256" key="1">
    <source>
        <dbReference type="SAM" id="MobiDB-lite"/>
    </source>
</evidence>
<protein>
    <submittedName>
        <fullName evidence="2">Uncharacterized protein</fullName>
    </submittedName>
</protein>